<dbReference type="InterPro" id="IPR011093">
    <property type="entry name" value="TraI_2_C"/>
</dbReference>
<reference evidence="4 5" key="1">
    <citation type="submission" date="2024-07" db="EMBL/GenBank/DDBJ databases">
        <title>Novel bacterial strain Erwinia sp. OPT-41 promoting growth of various crops.</title>
        <authorList>
            <person name="Egorshina A."/>
            <person name="Lukyantsev M.A."/>
            <person name="Golubev S.N."/>
            <person name="Muratova A.Y."/>
            <person name="Bulygina E.A."/>
        </authorList>
    </citation>
    <scope>NUCLEOTIDE SEQUENCE [LARGE SCALE GENOMIC DNA]</scope>
    <source>
        <strain evidence="4 5">OPT-41</strain>
    </source>
</reference>
<dbReference type="Pfam" id="PF07515">
    <property type="entry name" value="TraI_2_C"/>
    <property type="match status" value="1"/>
</dbReference>
<name>A0ABW7CL00_9GAMM</name>
<organism evidence="4 5">
    <name type="scientific">Erwinia plantamica</name>
    <dbReference type="NCBI Taxonomy" id="3237104"/>
    <lineage>
        <taxon>Bacteria</taxon>
        <taxon>Pseudomonadati</taxon>
        <taxon>Pseudomonadota</taxon>
        <taxon>Gammaproteobacteria</taxon>
        <taxon>Enterobacterales</taxon>
        <taxon>Erwiniaceae</taxon>
        <taxon>Erwinia</taxon>
    </lineage>
</organism>
<dbReference type="Gene3D" id="1.10.10.10">
    <property type="entry name" value="Winged helix-like DNA-binding domain superfamily/Winged helix DNA-binding domain"/>
    <property type="match status" value="1"/>
</dbReference>
<protein>
    <submittedName>
        <fullName evidence="4">TraI domain-containing protein</fullName>
    </submittedName>
</protein>
<sequence length="535" mass="58893">MLNKIKTFLSRTPPVTEPAGRLPVSVPTGYFSPVKAEGLVITALRQDALQKIRENNALSGEVYQRLYLAPVYYLLERTQNVPAAPDGRWAYAGGFGDLSLRFTAYAVRLARGYMFPPGAAPEEQAAQGVIWQAVIFWAALCYHLPLLASIEGETTGGVSWQPGISAPDAPYRFRFRHFPPNAHDASALSALAAGQLMPAEAINWLSGNSGALLSLACAFRNGSPDMPLIRTLLDQAAEKVDSPMMQKAAGESSVSVAAISVNTGIPQGEELSIQAVDNSTFTVVDSVVPELMTSLTDKYNGNIRPLLDMANEPEPQQVQPDNSVPATGKEDADMLLSLFSVEPGIEAPEPSDIKDSTVEDETAGHGEEACKMEDTSRNDHTDLPATREQRVHQVHAENERPTRGEQFLTWLAEGMAADRITVNQHDSRVHSVAGFIYLLVPDIFFIFLKETGSNCNREQIQISFEKLQLHRVRKGERFTRARLYSTEDKEGKFRNVNGYLIKANRLKGGKPPEDSRLLFFPQERQHTGVSTRKDS</sequence>
<evidence type="ECO:0000313" key="4">
    <source>
        <dbReference type="EMBL" id="MFG6076908.1"/>
    </source>
</evidence>
<dbReference type="InterPro" id="IPR011119">
    <property type="entry name" value="Unchr_helicase_relaxase_TraI"/>
</dbReference>
<feature type="region of interest" description="Disordered" evidence="1">
    <location>
        <begin position="345"/>
        <end position="387"/>
    </location>
</feature>
<gene>
    <name evidence="4" type="ORF">AB3U87_11120</name>
</gene>
<dbReference type="Pfam" id="PF07514">
    <property type="entry name" value="TraI_2"/>
    <property type="match status" value="1"/>
</dbReference>
<accession>A0ABW7CL00</accession>
<keyword evidence="5" id="KW-1185">Reference proteome</keyword>
<feature type="compositionally biased region" description="Basic and acidic residues" evidence="1">
    <location>
        <begin position="351"/>
        <end position="387"/>
    </location>
</feature>
<evidence type="ECO:0000259" key="3">
    <source>
        <dbReference type="Pfam" id="PF07515"/>
    </source>
</evidence>
<evidence type="ECO:0000259" key="2">
    <source>
        <dbReference type="Pfam" id="PF07514"/>
    </source>
</evidence>
<dbReference type="Gene3D" id="2.40.10.200">
    <property type="entry name" value="STY4665 C-terminal domain-like"/>
    <property type="match status" value="1"/>
</dbReference>
<dbReference type="EMBL" id="JBGCUC010000008">
    <property type="protein sequence ID" value="MFG6076908.1"/>
    <property type="molecule type" value="Genomic_DNA"/>
</dbReference>
<evidence type="ECO:0000313" key="5">
    <source>
        <dbReference type="Proteomes" id="UP001605250"/>
    </source>
</evidence>
<dbReference type="InterPro" id="IPR036390">
    <property type="entry name" value="WH_DNA-bd_sf"/>
</dbReference>
<feature type="domain" description="Putative conjugal transfer nickase/helicase TraI C-terminal" evidence="3">
    <location>
        <begin position="403"/>
        <end position="506"/>
    </location>
</feature>
<evidence type="ECO:0000256" key="1">
    <source>
        <dbReference type="SAM" id="MobiDB-lite"/>
    </source>
</evidence>
<dbReference type="InterPro" id="IPR036388">
    <property type="entry name" value="WH-like_DNA-bd_sf"/>
</dbReference>
<dbReference type="NCBIfam" id="TIGR03760">
    <property type="entry name" value="ICE_TraI_Pfluor"/>
    <property type="match status" value="1"/>
</dbReference>
<proteinExistence type="predicted"/>
<dbReference type="SUPFAM" id="SSF46785">
    <property type="entry name" value="Winged helix' DNA-binding domain"/>
    <property type="match status" value="1"/>
</dbReference>
<feature type="domain" description="Uncharacterised" evidence="2">
    <location>
        <begin position="30"/>
        <end position="212"/>
    </location>
</feature>
<dbReference type="Proteomes" id="UP001605250">
    <property type="component" value="Unassembled WGS sequence"/>
</dbReference>
<comment type="caution">
    <text evidence="4">The sequence shown here is derived from an EMBL/GenBank/DDBJ whole genome shotgun (WGS) entry which is preliminary data.</text>
</comment>
<dbReference type="Gene3D" id="1.10.3210.40">
    <property type="match status" value="1"/>
</dbReference>
<dbReference type="RefSeq" id="WP_394149001.1">
    <property type="nucleotide sequence ID" value="NZ_JBGCUC010000008.1"/>
</dbReference>
<dbReference type="InterPro" id="IPR022391">
    <property type="entry name" value="ICE_relaxase_PFGI-1"/>
</dbReference>